<dbReference type="AlphaFoldDB" id="A0A9D4DBZ5"/>
<proteinExistence type="predicted"/>
<keyword evidence="2" id="KW-1185">Reference proteome</keyword>
<evidence type="ECO:0000313" key="1">
    <source>
        <dbReference type="EMBL" id="KAH3741884.1"/>
    </source>
</evidence>
<comment type="caution">
    <text evidence="1">The sequence shown here is derived from an EMBL/GenBank/DDBJ whole genome shotgun (WGS) entry which is preliminary data.</text>
</comment>
<name>A0A9D4DBZ5_DREPO</name>
<sequence length="81" mass="9846">MMPSMTMRGWLMRLMLQLFWHRLKLPLFGIVMTCDWGHSMGYFFYSLFFCKRCIFSLLNQMTKAIEKYIKEKCNQMTKAIE</sequence>
<dbReference type="Proteomes" id="UP000828390">
    <property type="component" value="Unassembled WGS sequence"/>
</dbReference>
<protein>
    <submittedName>
        <fullName evidence="1">Uncharacterized protein</fullName>
    </submittedName>
</protein>
<evidence type="ECO:0000313" key="2">
    <source>
        <dbReference type="Proteomes" id="UP000828390"/>
    </source>
</evidence>
<reference evidence="1" key="1">
    <citation type="journal article" date="2019" name="bioRxiv">
        <title>The Genome of the Zebra Mussel, Dreissena polymorpha: A Resource for Invasive Species Research.</title>
        <authorList>
            <person name="McCartney M.A."/>
            <person name="Auch B."/>
            <person name="Kono T."/>
            <person name="Mallez S."/>
            <person name="Zhang Y."/>
            <person name="Obille A."/>
            <person name="Becker A."/>
            <person name="Abrahante J.E."/>
            <person name="Garbe J."/>
            <person name="Badalamenti J.P."/>
            <person name="Herman A."/>
            <person name="Mangelson H."/>
            <person name="Liachko I."/>
            <person name="Sullivan S."/>
            <person name="Sone E.D."/>
            <person name="Koren S."/>
            <person name="Silverstein K.A.T."/>
            <person name="Beckman K.B."/>
            <person name="Gohl D.M."/>
        </authorList>
    </citation>
    <scope>NUCLEOTIDE SEQUENCE</scope>
    <source>
        <strain evidence="1">Duluth1</strain>
        <tissue evidence="1">Whole animal</tissue>
    </source>
</reference>
<gene>
    <name evidence="1" type="ORF">DPMN_048614</name>
</gene>
<organism evidence="1 2">
    <name type="scientific">Dreissena polymorpha</name>
    <name type="common">Zebra mussel</name>
    <name type="synonym">Mytilus polymorpha</name>
    <dbReference type="NCBI Taxonomy" id="45954"/>
    <lineage>
        <taxon>Eukaryota</taxon>
        <taxon>Metazoa</taxon>
        <taxon>Spiralia</taxon>
        <taxon>Lophotrochozoa</taxon>
        <taxon>Mollusca</taxon>
        <taxon>Bivalvia</taxon>
        <taxon>Autobranchia</taxon>
        <taxon>Heteroconchia</taxon>
        <taxon>Euheterodonta</taxon>
        <taxon>Imparidentia</taxon>
        <taxon>Neoheterodontei</taxon>
        <taxon>Myida</taxon>
        <taxon>Dreissenoidea</taxon>
        <taxon>Dreissenidae</taxon>
        <taxon>Dreissena</taxon>
    </lineage>
</organism>
<accession>A0A9D4DBZ5</accession>
<dbReference type="EMBL" id="JAIWYP010000011">
    <property type="protein sequence ID" value="KAH3741884.1"/>
    <property type="molecule type" value="Genomic_DNA"/>
</dbReference>
<reference evidence="1" key="2">
    <citation type="submission" date="2020-11" db="EMBL/GenBank/DDBJ databases">
        <authorList>
            <person name="McCartney M.A."/>
            <person name="Auch B."/>
            <person name="Kono T."/>
            <person name="Mallez S."/>
            <person name="Becker A."/>
            <person name="Gohl D.M."/>
            <person name="Silverstein K.A.T."/>
            <person name="Koren S."/>
            <person name="Bechman K.B."/>
            <person name="Herman A."/>
            <person name="Abrahante J.E."/>
            <person name="Garbe J."/>
        </authorList>
    </citation>
    <scope>NUCLEOTIDE SEQUENCE</scope>
    <source>
        <strain evidence="1">Duluth1</strain>
        <tissue evidence="1">Whole animal</tissue>
    </source>
</reference>